<gene>
    <name evidence="2" type="ORF">ACRE_089930</name>
</gene>
<dbReference type="HOGENOM" id="CLU_2721626_0_0_1"/>
<name>A0A086STB4_HAPC1</name>
<dbReference type="EMBL" id="JPKY01000227">
    <property type="protein sequence ID" value="KFH40346.1"/>
    <property type="molecule type" value="Genomic_DNA"/>
</dbReference>
<evidence type="ECO:0000256" key="1">
    <source>
        <dbReference type="SAM" id="MobiDB-lite"/>
    </source>
</evidence>
<dbReference type="AlphaFoldDB" id="A0A086STB4"/>
<evidence type="ECO:0000313" key="3">
    <source>
        <dbReference type="Proteomes" id="UP000029964"/>
    </source>
</evidence>
<dbReference type="OrthoDB" id="3535086at2759"/>
<organism evidence="2 3">
    <name type="scientific">Hapsidospora chrysogenum (strain ATCC 11550 / CBS 779.69 / DSM 880 / IAM 14645 / JCM 23072 / IMI 49137)</name>
    <name type="common">Acremonium chrysogenum</name>
    <dbReference type="NCBI Taxonomy" id="857340"/>
    <lineage>
        <taxon>Eukaryota</taxon>
        <taxon>Fungi</taxon>
        <taxon>Dikarya</taxon>
        <taxon>Ascomycota</taxon>
        <taxon>Pezizomycotina</taxon>
        <taxon>Sordariomycetes</taxon>
        <taxon>Hypocreomycetidae</taxon>
        <taxon>Hypocreales</taxon>
        <taxon>Bionectriaceae</taxon>
        <taxon>Hapsidospora</taxon>
    </lineage>
</organism>
<comment type="caution">
    <text evidence="2">The sequence shown here is derived from an EMBL/GenBank/DDBJ whole genome shotgun (WGS) entry which is preliminary data.</text>
</comment>
<dbReference type="Proteomes" id="UP000029964">
    <property type="component" value="Unassembled WGS sequence"/>
</dbReference>
<evidence type="ECO:0000313" key="2">
    <source>
        <dbReference type="EMBL" id="KFH40346.1"/>
    </source>
</evidence>
<sequence>MDAAGGAPSQRAQARLQAAWERHAPHNASTRHPVFFTDKLRRSPVAQGPAGSPVAHGYAYHEASKARAPSRL</sequence>
<accession>A0A086STB4</accession>
<protein>
    <submittedName>
        <fullName evidence="2">Uncharacterized protein</fullName>
    </submittedName>
</protein>
<reference evidence="3" key="1">
    <citation type="journal article" date="2014" name="Genome Announc.">
        <title>Genome sequence and annotation of Acremonium chrysogenum, producer of the beta-lactam antibiotic cephalosporin C.</title>
        <authorList>
            <person name="Terfehr D."/>
            <person name="Dahlmann T.A."/>
            <person name="Specht T."/>
            <person name="Zadra I."/>
            <person name="Kuernsteiner H."/>
            <person name="Kueck U."/>
        </authorList>
    </citation>
    <scope>NUCLEOTIDE SEQUENCE [LARGE SCALE GENOMIC DNA]</scope>
    <source>
        <strain evidence="3">ATCC 11550 / CBS 779.69 / DSM 880 / IAM 14645 / JCM 23072 / IMI 49137</strain>
    </source>
</reference>
<dbReference type="STRING" id="857340.A0A086STB4"/>
<proteinExistence type="predicted"/>
<feature type="region of interest" description="Disordered" evidence="1">
    <location>
        <begin position="43"/>
        <end position="72"/>
    </location>
</feature>
<keyword evidence="3" id="KW-1185">Reference proteome</keyword>